<accession>A0A915ECZ6</accession>
<keyword evidence="1" id="KW-1185">Reference proteome</keyword>
<dbReference type="Proteomes" id="UP000887574">
    <property type="component" value="Unplaced"/>
</dbReference>
<name>A0A915ECZ6_9BILA</name>
<proteinExistence type="predicted"/>
<evidence type="ECO:0000313" key="2">
    <source>
        <dbReference type="WBParaSite" id="jg5035"/>
    </source>
</evidence>
<dbReference type="WBParaSite" id="jg5035">
    <property type="protein sequence ID" value="jg5035"/>
    <property type="gene ID" value="jg5035"/>
</dbReference>
<organism evidence="1 2">
    <name type="scientific">Ditylenchus dipsaci</name>
    <dbReference type="NCBI Taxonomy" id="166011"/>
    <lineage>
        <taxon>Eukaryota</taxon>
        <taxon>Metazoa</taxon>
        <taxon>Ecdysozoa</taxon>
        <taxon>Nematoda</taxon>
        <taxon>Chromadorea</taxon>
        <taxon>Rhabditida</taxon>
        <taxon>Tylenchina</taxon>
        <taxon>Tylenchomorpha</taxon>
        <taxon>Sphaerularioidea</taxon>
        <taxon>Anguinidae</taxon>
        <taxon>Anguininae</taxon>
        <taxon>Ditylenchus</taxon>
    </lineage>
</organism>
<protein>
    <submittedName>
        <fullName evidence="2">Uncharacterized protein</fullName>
    </submittedName>
</protein>
<evidence type="ECO:0000313" key="1">
    <source>
        <dbReference type="Proteomes" id="UP000887574"/>
    </source>
</evidence>
<sequence>MCDVYQNLNNELSPLYKETIDKIIEQEINMSDIETVCNRSIRIPFSLSCKLDLNYAKEEDTKRKLANILEIKILQDDVIENEKKKVEYTESLDAITKKVEEGNFNLKEIESLTKKFLVNVKNYFKKAPSKFDIIENKDGCDKIDMLYIALNISVARAVNQAMDEQKTAAGEEKSAADMKFAEAKKYFENVHLNKNYLKISFRFFFIPKSTLLFCSNFITSLSNPSKRVQQNFTGKNDKILLLSLWLY</sequence>
<reference evidence="2" key="1">
    <citation type="submission" date="2022-11" db="UniProtKB">
        <authorList>
            <consortium name="WormBaseParasite"/>
        </authorList>
    </citation>
    <scope>IDENTIFICATION</scope>
</reference>
<dbReference type="AlphaFoldDB" id="A0A915ECZ6"/>